<dbReference type="GO" id="GO:0004151">
    <property type="term" value="F:dihydroorotase activity"/>
    <property type="evidence" value="ECO:0007669"/>
    <property type="project" value="UniProtKB-EC"/>
</dbReference>
<name>A0ABU9D8Q5_9PROT</name>
<dbReference type="InterPro" id="IPR024403">
    <property type="entry name" value="DHOase_cat"/>
</dbReference>
<dbReference type="InterPro" id="IPR050138">
    <property type="entry name" value="DHOase/Allantoinase_Hydrolase"/>
</dbReference>
<dbReference type="CDD" id="cd01317">
    <property type="entry name" value="DHOase_IIa"/>
    <property type="match status" value="1"/>
</dbReference>
<dbReference type="InterPro" id="IPR011059">
    <property type="entry name" value="Metal-dep_hydrolase_composite"/>
</dbReference>
<keyword evidence="3" id="KW-0378">Hydrolase</keyword>
<proteinExistence type="predicted"/>
<dbReference type="NCBIfam" id="NF005791">
    <property type="entry name" value="PRK07627.1"/>
    <property type="match status" value="1"/>
</dbReference>
<reference evidence="3 4" key="1">
    <citation type="submission" date="2024-04" db="EMBL/GenBank/DDBJ databases">
        <authorList>
            <person name="Abashina T."/>
            <person name="Shaikin A."/>
        </authorList>
    </citation>
    <scope>NUCLEOTIDE SEQUENCE [LARGE SCALE GENOMIC DNA]</scope>
    <source>
        <strain evidence="3 4">AAFK</strain>
    </source>
</reference>
<gene>
    <name evidence="3" type="ORF">WOB96_08385</name>
</gene>
<dbReference type="RefSeq" id="WP_341370843.1">
    <property type="nucleotide sequence ID" value="NZ_JBBPCO010000007.1"/>
</dbReference>
<dbReference type="PANTHER" id="PTHR43668:SF2">
    <property type="entry name" value="ALLANTOINASE"/>
    <property type="match status" value="1"/>
</dbReference>
<dbReference type="Gene3D" id="3.20.20.140">
    <property type="entry name" value="Metal-dependent hydrolases"/>
    <property type="match status" value="1"/>
</dbReference>
<dbReference type="EMBL" id="JBBPCO010000007">
    <property type="protein sequence ID" value="MEK8089786.1"/>
    <property type="molecule type" value="Genomic_DNA"/>
</dbReference>
<evidence type="ECO:0000313" key="3">
    <source>
        <dbReference type="EMBL" id="MEK8089786.1"/>
    </source>
</evidence>
<keyword evidence="4" id="KW-1185">Reference proteome</keyword>
<evidence type="ECO:0000256" key="1">
    <source>
        <dbReference type="ARBA" id="ARBA00022975"/>
    </source>
</evidence>
<dbReference type="EC" id="3.5.2.3" evidence="3"/>
<evidence type="ECO:0000313" key="4">
    <source>
        <dbReference type="Proteomes" id="UP001446205"/>
    </source>
</evidence>
<comment type="caution">
    <text evidence="3">The sequence shown here is derived from an EMBL/GenBank/DDBJ whole genome shotgun (WGS) entry which is preliminary data.</text>
</comment>
<accession>A0ABU9D8Q5</accession>
<dbReference type="InterPro" id="IPR032466">
    <property type="entry name" value="Metal_Hydrolase"/>
</dbReference>
<dbReference type="Gene3D" id="2.30.40.10">
    <property type="entry name" value="Urease, subunit C, domain 1"/>
    <property type="match status" value="1"/>
</dbReference>
<organism evidence="3 4">
    <name type="scientific">Thermithiobacillus plumbiphilus</name>
    <dbReference type="NCBI Taxonomy" id="1729899"/>
    <lineage>
        <taxon>Bacteria</taxon>
        <taxon>Pseudomonadati</taxon>
        <taxon>Pseudomonadota</taxon>
        <taxon>Acidithiobacillia</taxon>
        <taxon>Acidithiobacillales</taxon>
        <taxon>Thermithiobacillaceae</taxon>
        <taxon>Thermithiobacillus</taxon>
    </lineage>
</organism>
<dbReference type="InterPro" id="IPR004722">
    <property type="entry name" value="DHOase"/>
</dbReference>
<keyword evidence="1" id="KW-0665">Pyrimidine biosynthesis</keyword>
<sequence length="430" mass="46221">MNNRPISRRIINAHLIDPASGFEGREDLFIAAGLIVGRGEPPQGFQPDETLDASGLVLCPGLVDLRARLRDPGEPQHGDLQSELRAAVAGGITSLACPPDTEPVADAASVIQYQRSRAAELGLARLYPLGALTQQLQGEQLAEMATLRDAGALAMSNADHPIQNARVLRNALEYAASLKIPVFLHSEDATLGRWDMHEGEVSTRLGLAGQATAAEVIGLMRDLSLIELTGARVHIQHLSSAASLEQFSRMGNNLPLSADVSIHHLHLTHYDIGYFDVHAKTCPPLRTHRDRDALRSALRAGTLAAISSDHSPWHADLSRDTFHSAPFGISGLDTLLPLVLRLVDEGVLDLKDALARVTTGPARILGISAGTLAVGAPADLCLFDPEARFVVDPERFLSRGKNSPYGGWELRGVVRHTFVGGRQVFCRPGS</sequence>
<feature type="domain" description="Dihydroorotase catalytic" evidence="2">
    <location>
        <begin position="56"/>
        <end position="241"/>
    </location>
</feature>
<protein>
    <submittedName>
        <fullName evidence="3">Dihydroorotase</fullName>
        <ecNumber evidence="3">3.5.2.3</ecNumber>
    </submittedName>
</protein>
<dbReference type="Proteomes" id="UP001446205">
    <property type="component" value="Unassembled WGS sequence"/>
</dbReference>
<evidence type="ECO:0000259" key="2">
    <source>
        <dbReference type="Pfam" id="PF12890"/>
    </source>
</evidence>
<dbReference type="PANTHER" id="PTHR43668">
    <property type="entry name" value="ALLANTOINASE"/>
    <property type="match status" value="1"/>
</dbReference>
<dbReference type="SUPFAM" id="SSF51338">
    <property type="entry name" value="Composite domain of metallo-dependent hydrolases"/>
    <property type="match status" value="1"/>
</dbReference>
<dbReference type="SUPFAM" id="SSF51556">
    <property type="entry name" value="Metallo-dependent hydrolases"/>
    <property type="match status" value="1"/>
</dbReference>
<dbReference type="Pfam" id="PF12890">
    <property type="entry name" value="DHOase"/>
    <property type="match status" value="1"/>
</dbReference>